<dbReference type="EMBL" id="RWIS01000021">
    <property type="protein sequence ID" value="RSK23970.1"/>
    <property type="molecule type" value="Genomic_DNA"/>
</dbReference>
<keyword evidence="3" id="KW-1185">Reference proteome</keyword>
<feature type="transmembrane region" description="Helical" evidence="1">
    <location>
        <begin position="50"/>
        <end position="73"/>
    </location>
</feature>
<gene>
    <name evidence="2" type="ORF">EI290_21520</name>
</gene>
<feature type="transmembrane region" description="Helical" evidence="1">
    <location>
        <begin position="20"/>
        <end position="38"/>
    </location>
</feature>
<organism evidence="2 3">
    <name type="scientific">Hymenobacter metallilatus</name>
    <dbReference type="NCBI Taxonomy" id="2493666"/>
    <lineage>
        <taxon>Bacteria</taxon>
        <taxon>Pseudomonadati</taxon>
        <taxon>Bacteroidota</taxon>
        <taxon>Cytophagia</taxon>
        <taxon>Cytophagales</taxon>
        <taxon>Hymenobacteraceae</taxon>
        <taxon>Hymenobacter</taxon>
    </lineage>
</organism>
<dbReference type="RefSeq" id="WP_125433718.1">
    <property type="nucleotide sequence ID" value="NZ_RWIS01000021.1"/>
</dbReference>
<name>A0A428IXY5_9BACT</name>
<reference evidence="2 3" key="1">
    <citation type="submission" date="2018-12" db="EMBL/GenBank/DDBJ databases">
        <authorList>
            <person name="Feng G."/>
            <person name="Zhu H."/>
        </authorList>
    </citation>
    <scope>NUCLEOTIDE SEQUENCE [LARGE SCALE GENOMIC DNA]</scope>
    <source>
        <strain evidence="2 3">9PBR-2</strain>
    </source>
</reference>
<evidence type="ECO:0000313" key="3">
    <source>
        <dbReference type="Proteomes" id="UP000280066"/>
    </source>
</evidence>
<comment type="caution">
    <text evidence="2">The sequence shown here is derived from an EMBL/GenBank/DDBJ whole genome shotgun (WGS) entry which is preliminary data.</text>
</comment>
<evidence type="ECO:0000256" key="1">
    <source>
        <dbReference type="SAM" id="Phobius"/>
    </source>
</evidence>
<keyword evidence="1" id="KW-0472">Membrane</keyword>
<dbReference type="OrthoDB" id="9896143at2"/>
<keyword evidence="1" id="KW-0812">Transmembrane</keyword>
<evidence type="ECO:0008006" key="4">
    <source>
        <dbReference type="Google" id="ProtNLM"/>
    </source>
</evidence>
<proteinExistence type="predicted"/>
<keyword evidence="1" id="KW-1133">Transmembrane helix</keyword>
<evidence type="ECO:0000313" key="2">
    <source>
        <dbReference type="EMBL" id="RSK23970.1"/>
    </source>
</evidence>
<dbReference type="Proteomes" id="UP000280066">
    <property type="component" value="Unassembled WGS sequence"/>
</dbReference>
<accession>A0A428IXY5</accession>
<sequence length="171" mass="19022">MKQHRPSVTVHCWWPNWNILAAGLVVGAPGIGAALFSFGREFSWETIAGAIVGIFGLVYGLAYCHITVTPWVIQVRGSGFLKPYYSIPIEEVMIHGRWATGEQALVTQQEQAGLYIGIDEDWDTGVPYLELQFYGEDIPNCFRANDYARVKEAIALMLAQRANLEGSKLTD</sequence>
<protein>
    <recommendedName>
        <fullName evidence="4">PH domain-containing protein</fullName>
    </recommendedName>
</protein>
<dbReference type="AlphaFoldDB" id="A0A428IXY5"/>